<evidence type="ECO:0000313" key="7">
    <source>
        <dbReference type="Proteomes" id="UP000095282"/>
    </source>
</evidence>
<comment type="similarity">
    <text evidence="5">Belongs to the ZIP transporter (TC 2.A.5) family. KE4/Catsup subfamily.</text>
</comment>
<proteinExistence type="inferred from homology"/>
<organism evidence="7 8">
    <name type="scientific">Caenorhabditis tropicalis</name>
    <dbReference type="NCBI Taxonomy" id="1561998"/>
    <lineage>
        <taxon>Eukaryota</taxon>
        <taxon>Metazoa</taxon>
        <taxon>Ecdysozoa</taxon>
        <taxon>Nematoda</taxon>
        <taxon>Chromadorea</taxon>
        <taxon>Rhabditida</taxon>
        <taxon>Rhabditina</taxon>
        <taxon>Rhabditomorpha</taxon>
        <taxon>Rhabditoidea</taxon>
        <taxon>Rhabditidae</taxon>
        <taxon>Peloderinae</taxon>
        <taxon>Caenorhabditis</taxon>
    </lineage>
</organism>
<evidence type="ECO:0000256" key="4">
    <source>
        <dbReference type="ARBA" id="ARBA00023136"/>
    </source>
</evidence>
<dbReference type="WBParaSite" id="Csp11.Scaffold629.g13703.t2">
    <property type="protein sequence ID" value="Csp11.Scaffold629.g13703.t2"/>
    <property type="gene ID" value="Csp11.Scaffold629.g13703"/>
</dbReference>
<dbReference type="PANTHER" id="PTHR16950:SF16">
    <property type="entry name" value="ZINC TRANSPORTER ZIP13"/>
    <property type="match status" value="1"/>
</dbReference>
<feature type="signal peptide" evidence="6">
    <location>
        <begin position="1"/>
        <end position="15"/>
    </location>
</feature>
<evidence type="ECO:0000256" key="3">
    <source>
        <dbReference type="ARBA" id="ARBA00022989"/>
    </source>
</evidence>
<dbReference type="GO" id="GO:0006882">
    <property type="term" value="P:intracellular zinc ion homeostasis"/>
    <property type="evidence" value="ECO:0007669"/>
    <property type="project" value="TreeGrafter"/>
</dbReference>
<keyword evidence="2" id="KW-0812">Transmembrane</keyword>
<evidence type="ECO:0000256" key="6">
    <source>
        <dbReference type="SAM" id="SignalP"/>
    </source>
</evidence>
<dbReference type="STRING" id="1561998.A0A1I7U0R8"/>
<keyword evidence="7" id="KW-1185">Reference proteome</keyword>
<dbReference type="Pfam" id="PF02535">
    <property type="entry name" value="Zip"/>
    <property type="match status" value="2"/>
</dbReference>
<evidence type="ECO:0000256" key="1">
    <source>
        <dbReference type="ARBA" id="ARBA00004141"/>
    </source>
</evidence>
<dbReference type="GO" id="GO:0016020">
    <property type="term" value="C:membrane"/>
    <property type="evidence" value="ECO:0007669"/>
    <property type="project" value="UniProtKB-SubCell"/>
</dbReference>
<dbReference type="AlphaFoldDB" id="A0A1I7U0R8"/>
<keyword evidence="6" id="KW-0732">Signal</keyword>
<sequence>MFWFILLSSCIAIHAQQGLLLDLHPAAGPQFFEESLLGNANGDKLNNEFDDVAVDSLMDPEGKPIHEPLRAHAMVLEEELRKEAAEIQKIMSGGPEEAEKTEVSAATWLWTCFGCSLVVSSGIVPAFLLPANIHEFLSSVQGQRRLNLLLGFGVGSLLADVFLHLLPEAYENNNNQVVIGLWTLAGYLTFSLIEKVGASTEEGQHQLCAYMNLAANIVDNFAHGLAVGSSFLVSTKFGVMTTITILLHEIPHEISDFAILLRADFDRIAAMKVQFVTASAGVLGSCVALSLHTSNVPVIETLLPFTAGGFLNIALTQLLPELNEETSPIQNLKQLVMIVTGVLTMFFFNCLSF</sequence>
<evidence type="ECO:0000256" key="2">
    <source>
        <dbReference type="ARBA" id="ARBA00022692"/>
    </source>
</evidence>
<comment type="subcellular location">
    <subcellularLocation>
        <location evidence="1">Membrane</location>
        <topology evidence="1">Multi-pass membrane protein</topology>
    </subcellularLocation>
</comment>
<evidence type="ECO:0000256" key="5">
    <source>
        <dbReference type="ARBA" id="ARBA00038485"/>
    </source>
</evidence>
<dbReference type="PANTHER" id="PTHR16950">
    <property type="entry name" value="ZINC TRANSPORTER SLC39A7 HISTIDINE-RICH MEMBRANE PROTEIN KE4"/>
    <property type="match status" value="1"/>
</dbReference>
<keyword evidence="3" id="KW-1133">Transmembrane helix</keyword>
<reference evidence="8" key="1">
    <citation type="submission" date="2016-11" db="UniProtKB">
        <authorList>
            <consortium name="WormBaseParasite"/>
        </authorList>
    </citation>
    <scope>IDENTIFICATION</scope>
</reference>
<dbReference type="InterPro" id="IPR003689">
    <property type="entry name" value="ZIP"/>
</dbReference>
<keyword evidence="4" id="KW-0472">Membrane</keyword>
<feature type="chain" id="PRO_5013380337" evidence="6">
    <location>
        <begin position="16"/>
        <end position="353"/>
    </location>
</feature>
<dbReference type="Proteomes" id="UP000095282">
    <property type="component" value="Unplaced"/>
</dbReference>
<evidence type="ECO:0000313" key="8">
    <source>
        <dbReference type="WBParaSite" id="Csp11.Scaffold629.g13703.t2"/>
    </source>
</evidence>
<dbReference type="GO" id="GO:0005385">
    <property type="term" value="F:zinc ion transmembrane transporter activity"/>
    <property type="evidence" value="ECO:0007669"/>
    <property type="project" value="TreeGrafter"/>
</dbReference>
<name>A0A1I7U0R8_9PELO</name>
<accession>A0A1I7U0R8</accession>
<protein>
    <submittedName>
        <fullName evidence="8">Zinc transporter ZIP13</fullName>
    </submittedName>
</protein>